<comment type="function">
    <text evidence="5">Methylates the class 1 translation termination release factors RF1/PrfA and RF2/PrfB on the glutamine residue of the universally conserved GGQ motif.</text>
</comment>
<name>A0A5C4R7C1_9RHOB</name>
<comment type="similarity">
    <text evidence="5">Belongs to the protein N5-glutamine methyltransferase family. PrmC subfamily.</text>
</comment>
<dbReference type="AlphaFoldDB" id="A0A5C4R7C1"/>
<dbReference type="PROSITE" id="PS00092">
    <property type="entry name" value="N6_MTASE"/>
    <property type="match status" value="1"/>
</dbReference>
<dbReference type="NCBIfam" id="TIGR03534">
    <property type="entry name" value="RF_mod_PrmC"/>
    <property type="match status" value="1"/>
</dbReference>
<gene>
    <name evidence="5 8" type="primary">prmC</name>
    <name evidence="8" type="ORF">FHD67_09065</name>
</gene>
<dbReference type="PANTHER" id="PTHR18895:SF74">
    <property type="entry name" value="MTRF1L RELEASE FACTOR GLUTAMINE METHYLTRANSFERASE"/>
    <property type="match status" value="1"/>
</dbReference>
<sequence>MRLSDAQAQGTALLRAAGIAGASRDADRILAAVLEIEPGQLRITDDRALTDDQATQFNRGIAARALRQPVAQITGFRDFWAHRFKVTRDTLDPRPETEALVEAALARPWRRVLDLGTGTGAILISLLAARPGTTGLGTDISEAALQVARHNARRIGVDARFRQADWLDGVEGPFDLVVSNPPYIAAIEMALLDPDVRDWEPRHALTDEGDGLGAYRTIAAGVRGLLSPKGAALVEIGPTQGAAVAALFRAEGAQVRVLPDLDGRDRVVLADFAPAAAV</sequence>
<dbReference type="InterPro" id="IPR002052">
    <property type="entry name" value="DNA_methylase_N6_adenine_CS"/>
</dbReference>
<keyword evidence="9" id="KW-1185">Reference proteome</keyword>
<dbReference type="Pfam" id="PF05175">
    <property type="entry name" value="MTS"/>
    <property type="match status" value="1"/>
</dbReference>
<dbReference type="GO" id="GO:0032259">
    <property type="term" value="P:methylation"/>
    <property type="evidence" value="ECO:0007669"/>
    <property type="project" value="UniProtKB-KW"/>
</dbReference>
<dbReference type="InterPro" id="IPR040758">
    <property type="entry name" value="PrmC_N"/>
</dbReference>
<feature type="binding site" evidence="5">
    <location>
        <position position="139"/>
    </location>
    <ligand>
        <name>S-adenosyl-L-methionine</name>
        <dbReference type="ChEBI" id="CHEBI:59789"/>
    </ligand>
</feature>
<dbReference type="Gene3D" id="3.40.50.150">
    <property type="entry name" value="Vaccinia Virus protein VP39"/>
    <property type="match status" value="1"/>
</dbReference>
<keyword evidence="3 5" id="KW-0949">S-adenosyl-L-methionine</keyword>
<evidence type="ECO:0000259" key="7">
    <source>
        <dbReference type="Pfam" id="PF17827"/>
    </source>
</evidence>
<reference evidence="8 9" key="1">
    <citation type="submission" date="2019-06" db="EMBL/GenBank/DDBJ databases">
        <authorList>
            <person name="Li J."/>
        </authorList>
    </citation>
    <scope>NUCLEOTIDE SEQUENCE [LARGE SCALE GENOMIC DNA]</scope>
    <source>
        <strain evidence="8 9">CGMCC 1.8012</strain>
    </source>
</reference>
<evidence type="ECO:0000256" key="4">
    <source>
        <dbReference type="ARBA" id="ARBA00048391"/>
    </source>
</evidence>
<dbReference type="InterPro" id="IPR007848">
    <property type="entry name" value="Small_mtfrase_dom"/>
</dbReference>
<dbReference type="InterPro" id="IPR050320">
    <property type="entry name" value="N5-glutamine_MTase"/>
</dbReference>
<dbReference type="InterPro" id="IPR004556">
    <property type="entry name" value="HemK-like"/>
</dbReference>
<feature type="domain" description="Release factor glutamine methyltransferase N-terminal" evidence="7">
    <location>
        <begin position="5"/>
        <end position="75"/>
    </location>
</feature>
<comment type="catalytic activity">
    <reaction evidence="4 5">
        <text>L-glutaminyl-[peptide chain release factor] + S-adenosyl-L-methionine = N(5)-methyl-L-glutaminyl-[peptide chain release factor] + S-adenosyl-L-homocysteine + H(+)</text>
        <dbReference type="Rhea" id="RHEA:42896"/>
        <dbReference type="Rhea" id="RHEA-COMP:10271"/>
        <dbReference type="Rhea" id="RHEA-COMP:10272"/>
        <dbReference type="ChEBI" id="CHEBI:15378"/>
        <dbReference type="ChEBI" id="CHEBI:30011"/>
        <dbReference type="ChEBI" id="CHEBI:57856"/>
        <dbReference type="ChEBI" id="CHEBI:59789"/>
        <dbReference type="ChEBI" id="CHEBI:61891"/>
        <dbReference type="EC" id="2.1.1.297"/>
    </reaction>
</comment>
<protein>
    <recommendedName>
        <fullName evidence="5">Release factor glutamine methyltransferase</fullName>
        <shortName evidence="5">RF MTase</shortName>
        <ecNumber evidence="5">2.1.1.297</ecNumber>
    </recommendedName>
    <alternativeName>
        <fullName evidence="5">N5-glutamine methyltransferase PrmC</fullName>
    </alternativeName>
    <alternativeName>
        <fullName evidence="5">Protein-(glutamine-N5) MTase PrmC</fullName>
    </alternativeName>
    <alternativeName>
        <fullName evidence="5">Protein-glutamine N-methyltransferase PrmC</fullName>
    </alternativeName>
</protein>
<evidence type="ECO:0000313" key="8">
    <source>
        <dbReference type="EMBL" id="TNH39577.1"/>
    </source>
</evidence>
<feature type="binding site" evidence="5">
    <location>
        <begin position="116"/>
        <end position="120"/>
    </location>
    <ligand>
        <name>S-adenosyl-L-methionine</name>
        <dbReference type="ChEBI" id="CHEBI:59789"/>
    </ligand>
</feature>
<evidence type="ECO:0000259" key="6">
    <source>
        <dbReference type="Pfam" id="PF05175"/>
    </source>
</evidence>
<dbReference type="GO" id="GO:0003676">
    <property type="term" value="F:nucleic acid binding"/>
    <property type="evidence" value="ECO:0007669"/>
    <property type="project" value="InterPro"/>
</dbReference>
<evidence type="ECO:0000313" key="9">
    <source>
        <dbReference type="Proteomes" id="UP000304880"/>
    </source>
</evidence>
<feature type="binding site" evidence="5">
    <location>
        <position position="166"/>
    </location>
    <ligand>
        <name>S-adenosyl-L-methionine</name>
        <dbReference type="ChEBI" id="CHEBI:59789"/>
    </ligand>
</feature>
<dbReference type="InterPro" id="IPR029063">
    <property type="entry name" value="SAM-dependent_MTases_sf"/>
</dbReference>
<dbReference type="Gene3D" id="1.10.8.10">
    <property type="entry name" value="DNA helicase RuvA subunit, C-terminal domain"/>
    <property type="match status" value="1"/>
</dbReference>
<evidence type="ECO:0000256" key="1">
    <source>
        <dbReference type="ARBA" id="ARBA00022603"/>
    </source>
</evidence>
<dbReference type="InterPro" id="IPR019874">
    <property type="entry name" value="RF_methyltr_PrmC"/>
</dbReference>
<keyword evidence="2 5" id="KW-0808">Transferase</keyword>
<organism evidence="8 9">
    <name type="scientific">Paracoccus haeundaensis</name>
    <dbReference type="NCBI Taxonomy" id="225362"/>
    <lineage>
        <taxon>Bacteria</taxon>
        <taxon>Pseudomonadati</taxon>
        <taxon>Pseudomonadota</taxon>
        <taxon>Alphaproteobacteria</taxon>
        <taxon>Rhodobacterales</taxon>
        <taxon>Paracoccaceae</taxon>
        <taxon>Paracoccus</taxon>
    </lineage>
</organism>
<comment type="caution">
    <text evidence="8">The sequence shown here is derived from an EMBL/GenBank/DDBJ whole genome shotgun (WGS) entry which is preliminary data.</text>
</comment>
<evidence type="ECO:0000256" key="5">
    <source>
        <dbReference type="HAMAP-Rule" id="MF_02126"/>
    </source>
</evidence>
<dbReference type="GO" id="GO:0102559">
    <property type="term" value="F:peptide chain release factor N(5)-glutamine methyltransferase activity"/>
    <property type="evidence" value="ECO:0007669"/>
    <property type="project" value="UniProtKB-EC"/>
</dbReference>
<keyword evidence="1 5" id="KW-0489">Methyltransferase</keyword>
<dbReference type="EMBL" id="VDDC01000014">
    <property type="protein sequence ID" value="TNH39577.1"/>
    <property type="molecule type" value="Genomic_DNA"/>
</dbReference>
<evidence type="ECO:0000256" key="3">
    <source>
        <dbReference type="ARBA" id="ARBA00022691"/>
    </source>
</evidence>
<accession>A0A5C4R7C1</accession>
<dbReference type="Pfam" id="PF17827">
    <property type="entry name" value="PrmC_N"/>
    <property type="match status" value="1"/>
</dbReference>
<dbReference type="HAMAP" id="MF_02126">
    <property type="entry name" value="RF_methyltr_PrmC"/>
    <property type="match status" value="1"/>
</dbReference>
<dbReference type="RefSeq" id="WP_139598511.1">
    <property type="nucleotide sequence ID" value="NZ_VDDC01000014.1"/>
</dbReference>
<dbReference type="CDD" id="cd02440">
    <property type="entry name" value="AdoMet_MTases"/>
    <property type="match status" value="1"/>
</dbReference>
<feature type="binding site" evidence="5">
    <location>
        <position position="180"/>
    </location>
    <ligand>
        <name>S-adenosyl-L-methionine</name>
        <dbReference type="ChEBI" id="CHEBI:59789"/>
    </ligand>
</feature>
<dbReference type="Proteomes" id="UP000304880">
    <property type="component" value="Unassembled WGS sequence"/>
</dbReference>
<evidence type="ECO:0000256" key="2">
    <source>
        <dbReference type="ARBA" id="ARBA00022679"/>
    </source>
</evidence>
<dbReference type="EC" id="2.1.1.297" evidence="5"/>
<proteinExistence type="inferred from homology"/>
<feature type="binding site" evidence="5">
    <location>
        <begin position="180"/>
        <end position="183"/>
    </location>
    <ligand>
        <name>substrate</name>
    </ligand>
</feature>
<feature type="domain" description="Methyltransferase small" evidence="6">
    <location>
        <begin position="97"/>
        <end position="186"/>
    </location>
</feature>
<dbReference type="PANTHER" id="PTHR18895">
    <property type="entry name" value="HEMK METHYLTRANSFERASE"/>
    <property type="match status" value="1"/>
</dbReference>
<dbReference type="NCBIfam" id="TIGR00536">
    <property type="entry name" value="hemK_fam"/>
    <property type="match status" value="1"/>
</dbReference>
<dbReference type="SUPFAM" id="SSF53335">
    <property type="entry name" value="S-adenosyl-L-methionine-dependent methyltransferases"/>
    <property type="match status" value="1"/>
</dbReference>